<dbReference type="PANTHER" id="PTHR32063:SF21">
    <property type="entry name" value="MULTIDRUG RESISTANCE PROTEIN MDTB"/>
    <property type="match status" value="1"/>
</dbReference>
<reference evidence="2 3" key="1">
    <citation type="submission" date="2018-01" db="EMBL/GenBank/DDBJ databases">
        <title>Metagenomic assembled genomes from two thermal pools in the Uzon Caldera, Kamchatka, Russia.</title>
        <authorList>
            <person name="Wilkins L."/>
            <person name="Ettinger C."/>
        </authorList>
    </citation>
    <scope>NUCLEOTIDE SEQUENCE [LARGE SCALE GENOMIC DNA]</scope>
    <source>
        <strain evidence="2">ZAV-05</strain>
    </source>
</reference>
<keyword evidence="1" id="KW-1133">Transmembrane helix</keyword>
<dbReference type="SUPFAM" id="SSF82866">
    <property type="entry name" value="Multidrug efflux transporter AcrB transmembrane domain"/>
    <property type="match status" value="1"/>
</dbReference>
<feature type="transmembrane region" description="Helical" evidence="1">
    <location>
        <begin position="21"/>
        <end position="40"/>
    </location>
</feature>
<dbReference type="InterPro" id="IPR001036">
    <property type="entry name" value="Acrflvin-R"/>
</dbReference>
<comment type="caution">
    <text evidence="2">The sequence shown here is derived from an EMBL/GenBank/DDBJ whole genome shotgun (WGS) entry which is preliminary data.</text>
</comment>
<gene>
    <name evidence="2" type="ORF">C0187_05625</name>
</gene>
<protein>
    <recommendedName>
        <fullName evidence="4">Acriflavine resistance protein B</fullName>
    </recommendedName>
</protein>
<sequence length="81" mass="8553">RLAGRCAAKGAFIRSRPIMMTTFAALMGAIPIAIGIGAGAEARKSLGIAIVGGLIISQVITLYITPVIYYYLDKISKKVVK</sequence>
<feature type="non-terminal residue" evidence="2">
    <location>
        <position position="1"/>
    </location>
</feature>
<dbReference type="Gene3D" id="1.20.1640.10">
    <property type="entry name" value="Multidrug efflux transporter AcrB transmembrane domain"/>
    <property type="match status" value="1"/>
</dbReference>
<dbReference type="PANTHER" id="PTHR32063">
    <property type="match status" value="1"/>
</dbReference>
<organism evidence="2 3">
    <name type="scientific">Calditerrivibrio nitroreducens</name>
    <dbReference type="NCBI Taxonomy" id="477976"/>
    <lineage>
        <taxon>Bacteria</taxon>
        <taxon>Pseudomonadati</taxon>
        <taxon>Deferribacterota</taxon>
        <taxon>Deferribacteres</taxon>
        <taxon>Deferribacterales</taxon>
        <taxon>Calditerrivibrionaceae</taxon>
    </lineage>
</organism>
<evidence type="ECO:0000313" key="3">
    <source>
        <dbReference type="Proteomes" id="UP000242881"/>
    </source>
</evidence>
<dbReference type="Pfam" id="PF00873">
    <property type="entry name" value="ACR_tran"/>
    <property type="match status" value="1"/>
</dbReference>
<dbReference type="GO" id="GO:0042910">
    <property type="term" value="F:xenobiotic transmembrane transporter activity"/>
    <property type="evidence" value="ECO:0007669"/>
    <property type="project" value="TreeGrafter"/>
</dbReference>
<dbReference type="AlphaFoldDB" id="A0A2J6WIV4"/>
<dbReference type="Proteomes" id="UP000242881">
    <property type="component" value="Unassembled WGS sequence"/>
</dbReference>
<evidence type="ECO:0000256" key="1">
    <source>
        <dbReference type="SAM" id="Phobius"/>
    </source>
</evidence>
<feature type="transmembrane region" description="Helical" evidence="1">
    <location>
        <begin position="46"/>
        <end position="72"/>
    </location>
</feature>
<keyword evidence="1" id="KW-0812">Transmembrane</keyword>
<evidence type="ECO:0000313" key="2">
    <source>
        <dbReference type="EMBL" id="PMP70303.1"/>
    </source>
</evidence>
<dbReference type="GO" id="GO:0005886">
    <property type="term" value="C:plasma membrane"/>
    <property type="evidence" value="ECO:0007669"/>
    <property type="project" value="TreeGrafter"/>
</dbReference>
<evidence type="ECO:0008006" key="4">
    <source>
        <dbReference type="Google" id="ProtNLM"/>
    </source>
</evidence>
<proteinExistence type="predicted"/>
<dbReference type="EMBL" id="PNIN01000055">
    <property type="protein sequence ID" value="PMP70303.1"/>
    <property type="molecule type" value="Genomic_DNA"/>
</dbReference>
<keyword evidence="1" id="KW-0472">Membrane</keyword>
<accession>A0A2J6WIV4</accession>
<name>A0A2J6WIV4_9BACT</name>